<accession>R9TJN5</accession>
<feature type="non-terminal residue" evidence="1">
    <location>
        <position position="1"/>
    </location>
</feature>
<sequence>MAERLPTAWFSRVCAEGMRFRLEIKAEKKQNISRANSEPEIGAEPDLGNVTRQLGTFRGAKTPDVQTRESLMYFAQTDGLMDYQVVIDSDKKKNISHYYGGLERSLMMKIMCENTLATKTSMKGFNLFHIETNQRLANLHRFNHSFLKNLAQHSRQSNVDTNLNPFRAMTSLLHLITFGIRYSLKISLILPHSSIRRE</sequence>
<protein>
    <submittedName>
        <fullName evidence="1">Pathogenic deficient related-protein 1</fullName>
    </submittedName>
</protein>
<dbReference type="EMBL" id="KC935339">
    <property type="protein sequence ID" value="AGN32414.1"/>
    <property type="molecule type" value="Genomic_DNA"/>
</dbReference>
<name>R9TJN5_BOTFU</name>
<proteinExistence type="predicted"/>
<gene>
    <name evidence="1" type="primary">PDR1</name>
</gene>
<organism evidence="1">
    <name type="scientific">Botryotinia fuckeliana</name>
    <name type="common">Noble rot fungus</name>
    <name type="synonym">Botrytis cinerea</name>
    <dbReference type="NCBI Taxonomy" id="40559"/>
    <lineage>
        <taxon>Eukaryota</taxon>
        <taxon>Fungi</taxon>
        <taxon>Dikarya</taxon>
        <taxon>Ascomycota</taxon>
        <taxon>Pezizomycotina</taxon>
        <taxon>Leotiomycetes</taxon>
        <taxon>Helotiales</taxon>
        <taxon>Sclerotiniaceae</taxon>
        <taxon>Botrytis</taxon>
    </lineage>
</organism>
<dbReference type="AlphaFoldDB" id="R9TJN5"/>
<evidence type="ECO:0000313" key="1">
    <source>
        <dbReference type="EMBL" id="AGN32414.1"/>
    </source>
</evidence>
<reference evidence="1" key="1">
    <citation type="submission" date="2013-04" db="EMBL/GenBank/DDBJ databases">
        <title>Identification of a Pathogenesis-associated Gene via Agrobacterium tumefaciens-mediated Insertional Mutagenesis in Botrytis cinerea: Significance of BcPDR1 in virulence, morphology, conidial development, and sclerotial formation.</title>
        <authorList>
            <person name="Xing J.H."/>
            <person name="Zhao B."/>
            <person name="Zheng H.X."/>
            <person name="Zhao F.X."/>
            <person name="Dong J.G."/>
        </authorList>
    </citation>
    <scope>NUCLEOTIDE SEQUENCE</scope>
    <source>
        <strain evidence="1">BC22</strain>
    </source>
</reference>